<feature type="region of interest" description="Disordered" evidence="2">
    <location>
        <begin position="1"/>
        <end position="32"/>
    </location>
</feature>
<dbReference type="Proteomes" id="UP001318040">
    <property type="component" value="Chromosome 1"/>
</dbReference>
<organism evidence="3 4">
    <name type="scientific">Petromyzon marinus</name>
    <name type="common">Sea lamprey</name>
    <dbReference type="NCBI Taxonomy" id="7757"/>
    <lineage>
        <taxon>Eukaryota</taxon>
        <taxon>Metazoa</taxon>
        <taxon>Chordata</taxon>
        <taxon>Craniata</taxon>
        <taxon>Vertebrata</taxon>
        <taxon>Cyclostomata</taxon>
        <taxon>Hyperoartia</taxon>
        <taxon>Petromyzontiformes</taxon>
        <taxon>Petromyzontidae</taxon>
        <taxon>Petromyzon</taxon>
    </lineage>
</organism>
<evidence type="ECO:0000313" key="4">
    <source>
        <dbReference type="RefSeq" id="XP_032806382.1"/>
    </source>
</evidence>
<comment type="similarity">
    <text evidence="1">Belongs to the FAM227 family.</text>
</comment>
<evidence type="ECO:0000313" key="3">
    <source>
        <dbReference type="Proteomes" id="UP001318040"/>
    </source>
</evidence>
<keyword evidence="3" id="KW-1185">Reference proteome</keyword>
<dbReference type="CTD" id="196951"/>
<dbReference type="PANTHER" id="PTHR33560">
    <property type="entry name" value="PROTEIN FAM227B"/>
    <property type="match status" value="1"/>
</dbReference>
<proteinExistence type="inferred from homology"/>
<evidence type="ECO:0000256" key="2">
    <source>
        <dbReference type="SAM" id="MobiDB-lite"/>
    </source>
</evidence>
<evidence type="ECO:0000256" key="1">
    <source>
        <dbReference type="ARBA" id="ARBA00008666"/>
    </source>
</evidence>
<gene>
    <name evidence="4" type="primary">FAM227B</name>
</gene>
<reference evidence="4" key="1">
    <citation type="submission" date="2025-08" db="UniProtKB">
        <authorList>
            <consortium name="RefSeq"/>
        </authorList>
    </citation>
    <scope>IDENTIFICATION</scope>
    <source>
        <tissue evidence="4">Sperm</tissue>
    </source>
</reference>
<name>A0AAJ7SVM0_PETMA</name>
<dbReference type="RefSeq" id="XP_032806382.1">
    <property type="nucleotide sequence ID" value="XM_032950491.1"/>
</dbReference>
<dbReference type="AlphaFoldDB" id="A0AAJ7SVM0"/>
<dbReference type="Pfam" id="PF14922">
    <property type="entry name" value="FWWh"/>
    <property type="match status" value="1"/>
</dbReference>
<sequence length="498" mass="55627">MSSQAGVDGRRGDCSFPEPLPGPPATAEEFLRPQKLENWPRAVTWDTALRLDSPFGMEEDSADENLRAAAPLDLVPLERLEERASRLACELRLLVDKVLLHSTEDQQQQRRWPKTQDAAACGVGTFIAQTDECDDVWSHKDNELTRIQDCSLPEFLGSDAVADLPQSLDLGHLLENCFDAQAFQPRRHWKQLFTSGSSLAIVRDTFWWIFLSRYKGGANQELEDHLYDRVAKSFVSLLLSTPPHNINNKDKFLQAYVEWLAQVLYGAFVKAFPASRLQFGDDFKAELANLTSLWICGIQAKPLSWKTWDLSWLGESLKTAQKTPTGERQRADAVLEISHLHDNSKPTVGTLPRFDVEAARADAARSGAPRGWGDPRELPSHAEARVASADTRESHLVGPGQSYRRVPFNVRGQSPLVAHVLQSCHLAAGYRGRLAGGWVKLTEVKPVPYASGQTYADVIGAWEAQNKQLKDNYRRTCTEIAGTDENRICAQEEKQGDN</sequence>
<protein>
    <submittedName>
        <fullName evidence="4">Protein FAM227B isoform X2</fullName>
    </submittedName>
</protein>
<accession>A0AAJ7SVM0</accession>
<dbReference type="InterPro" id="IPR029417">
    <property type="entry name" value="FAM227"/>
</dbReference>
<dbReference type="PANTHER" id="PTHR33560:SF2">
    <property type="entry name" value="PROTEIN FAM227B"/>
    <property type="match status" value="1"/>
</dbReference>